<dbReference type="PANTHER" id="PTHR43744:SF6">
    <property type="entry name" value="ABC TRANSPORTER PERMEASE PROTEIN YESQ-RELATED"/>
    <property type="match status" value="1"/>
</dbReference>
<feature type="transmembrane region" description="Helical" evidence="7">
    <location>
        <begin position="12"/>
        <end position="32"/>
    </location>
</feature>
<feature type="domain" description="ABC transmembrane type-1" evidence="8">
    <location>
        <begin position="74"/>
        <end position="266"/>
    </location>
</feature>
<dbReference type="PROSITE" id="PS50928">
    <property type="entry name" value="ABC_TM1"/>
    <property type="match status" value="1"/>
</dbReference>
<accession>A0A174F4K1</accession>
<comment type="similarity">
    <text evidence="7">Belongs to the binding-protein-dependent transport system permease family.</text>
</comment>
<feature type="transmembrane region" description="Helical" evidence="7">
    <location>
        <begin position="109"/>
        <end position="133"/>
    </location>
</feature>
<keyword evidence="4 7" id="KW-0812">Transmembrane</keyword>
<dbReference type="GO" id="GO:0055085">
    <property type="term" value="P:transmembrane transport"/>
    <property type="evidence" value="ECO:0007669"/>
    <property type="project" value="InterPro"/>
</dbReference>
<evidence type="ECO:0000313" key="9">
    <source>
        <dbReference type="EMBL" id="CUO44601.1"/>
    </source>
</evidence>
<keyword evidence="6 7" id="KW-0472">Membrane</keyword>
<dbReference type="CDD" id="cd06261">
    <property type="entry name" value="TM_PBP2"/>
    <property type="match status" value="1"/>
</dbReference>
<dbReference type="Gene3D" id="1.10.3720.10">
    <property type="entry name" value="MetI-like"/>
    <property type="match status" value="1"/>
</dbReference>
<dbReference type="AlphaFoldDB" id="A0A174F4K1"/>
<keyword evidence="3" id="KW-1003">Cell membrane</keyword>
<keyword evidence="5 7" id="KW-1133">Transmembrane helix</keyword>
<keyword evidence="2 7" id="KW-0813">Transport</keyword>
<dbReference type="EMBL" id="CYZE01000006">
    <property type="protein sequence ID" value="CUO44601.1"/>
    <property type="molecule type" value="Genomic_DNA"/>
</dbReference>
<comment type="subcellular location">
    <subcellularLocation>
        <location evidence="1 7">Cell membrane</location>
        <topology evidence="1 7">Multi-pass membrane protein</topology>
    </subcellularLocation>
</comment>
<organism evidence="9 10">
    <name type="scientific">Hungatella hathewayi</name>
    <dbReference type="NCBI Taxonomy" id="154046"/>
    <lineage>
        <taxon>Bacteria</taxon>
        <taxon>Bacillati</taxon>
        <taxon>Bacillota</taxon>
        <taxon>Clostridia</taxon>
        <taxon>Lachnospirales</taxon>
        <taxon>Lachnospiraceae</taxon>
        <taxon>Hungatella</taxon>
    </lineage>
</organism>
<proteinExistence type="inferred from homology"/>
<evidence type="ECO:0000256" key="1">
    <source>
        <dbReference type="ARBA" id="ARBA00004651"/>
    </source>
</evidence>
<dbReference type="RefSeq" id="WP_055656054.1">
    <property type="nucleotide sequence ID" value="NZ_CABIXC010000006.1"/>
</dbReference>
<feature type="transmembrane region" description="Helical" evidence="7">
    <location>
        <begin position="186"/>
        <end position="209"/>
    </location>
</feature>
<dbReference type="SUPFAM" id="SSF161098">
    <property type="entry name" value="MetI-like"/>
    <property type="match status" value="1"/>
</dbReference>
<evidence type="ECO:0000256" key="6">
    <source>
        <dbReference type="ARBA" id="ARBA00023136"/>
    </source>
</evidence>
<evidence type="ECO:0000313" key="10">
    <source>
        <dbReference type="Proteomes" id="UP000095651"/>
    </source>
</evidence>
<evidence type="ECO:0000256" key="7">
    <source>
        <dbReference type="RuleBase" id="RU363032"/>
    </source>
</evidence>
<name>A0A174F4K1_9FIRM</name>
<evidence type="ECO:0000256" key="3">
    <source>
        <dbReference type="ARBA" id="ARBA00022475"/>
    </source>
</evidence>
<protein>
    <submittedName>
        <fullName evidence="9">Binding-protein-dependent transport systems inner membrane component</fullName>
    </submittedName>
</protein>
<reference evidence="9 10" key="1">
    <citation type="submission" date="2015-09" db="EMBL/GenBank/DDBJ databases">
        <authorList>
            <consortium name="Pathogen Informatics"/>
        </authorList>
    </citation>
    <scope>NUCLEOTIDE SEQUENCE [LARGE SCALE GENOMIC DNA]</scope>
    <source>
        <strain evidence="9 10">2789STDY5608850</strain>
    </source>
</reference>
<evidence type="ECO:0000256" key="4">
    <source>
        <dbReference type="ARBA" id="ARBA00022692"/>
    </source>
</evidence>
<evidence type="ECO:0000256" key="2">
    <source>
        <dbReference type="ARBA" id="ARBA00022448"/>
    </source>
</evidence>
<dbReference type="PANTHER" id="PTHR43744">
    <property type="entry name" value="ABC TRANSPORTER PERMEASE PROTEIN MG189-RELATED-RELATED"/>
    <property type="match status" value="1"/>
</dbReference>
<sequence>MEKKRKIFTIIYHLLVCGFGLVMIYPLIWMVVSSFKETNTIFTTAGSLIPQNAVVENYINGWKGFAGVTFARFFGNSLFITILSTIGTVASSACVAYAFARCKFPGKKILFTAMLASMMIPGQILMVPQYLWYQKLGWVGSYLPLIVPFCFAIQGFFIYLMMSFIQGIPKELDEAAKIDGCSYFGIFSRIILPLMSPSLITAGIFSFMWRWDDFMSALLYVDKPVKYPASLALKLFCDPGASSDYGAMFAMATLSIIPIFLIFVFFQKYLVEGVATSGLKG</sequence>
<dbReference type="InterPro" id="IPR035906">
    <property type="entry name" value="MetI-like_sf"/>
</dbReference>
<gene>
    <name evidence="9" type="primary">malG_5</name>
    <name evidence="9" type="ORF">ERS852407_02852</name>
</gene>
<dbReference type="InterPro" id="IPR000515">
    <property type="entry name" value="MetI-like"/>
</dbReference>
<evidence type="ECO:0000259" key="8">
    <source>
        <dbReference type="PROSITE" id="PS50928"/>
    </source>
</evidence>
<dbReference type="GO" id="GO:0005886">
    <property type="term" value="C:plasma membrane"/>
    <property type="evidence" value="ECO:0007669"/>
    <property type="project" value="UniProtKB-SubCell"/>
</dbReference>
<feature type="transmembrane region" description="Helical" evidence="7">
    <location>
        <begin position="245"/>
        <end position="266"/>
    </location>
</feature>
<feature type="transmembrane region" description="Helical" evidence="7">
    <location>
        <begin position="78"/>
        <end position="100"/>
    </location>
</feature>
<dbReference type="Pfam" id="PF00528">
    <property type="entry name" value="BPD_transp_1"/>
    <property type="match status" value="1"/>
</dbReference>
<dbReference type="Proteomes" id="UP000095651">
    <property type="component" value="Unassembled WGS sequence"/>
</dbReference>
<evidence type="ECO:0000256" key="5">
    <source>
        <dbReference type="ARBA" id="ARBA00022989"/>
    </source>
</evidence>
<feature type="transmembrane region" description="Helical" evidence="7">
    <location>
        <begin position="145"/>
        <end position="165"/>
    </location>
</feature>